<comment type="subunit">
    <text evidence="4">Homodimer.</text>
</comment>
<sequence length="367" mass="38833">MYCRRAHRPTVHFLPSSLTARSLRVTNRTARTRTPIAAVAIAAVSLLALSACSSGDAGGGAASDTTPISFQLDWVKDSEFGGFFEADEKGYFADEGLDVEFLDGGDVSSTAAVIAGGAAQIGIVSNLSRLIDAIDTGADLVAVGALYQTSPAGLMTLPDLDVTSVDDLKGLRIGTDESGTADIDTLFRVNGEEPDYEDVRVGYDAAPLFDDQIDAYYAYVTNQPIPYELQGIDVNTVTFADLGFESYAGLIVTTREFLDSNRDAVEGFVRAASKGWSETIDDPSATAELTIGSYGADLGLDEDSEVASLTAITELVQSDYTKSNGLFAMDPERIAGPMYDALTASGREDLPDPADIFDTTIVADAQD</sequence>
<dbReference type="Proteomes" id="UP000244893">
    <property type="component" value="Unassembled WGS sequence"/>
</dbReference>
<evidence type="ECO:0000256" key="2">
    <source>
        <dbReference type="ARBA" id="ARBA00004948"/>
    </source>
</evidence>
<dbReference type="PANTHER" id="PTHR31528">
    <property type="entry name" value="4-AMINO-5-HYDROXYMETHYL-2-METHYLPYRIMIDINE PHOSPHATE SYNTHASE THI11-RELATED"/>
    <property type="match status" value="1"/>
</dbReference>
<gene>
    <name evidence="13" type="ORF">DDQ50_04800</name>
</gene>
<dbReference type="PANTHER" id="PTHR31528:SF1">
    <property type="entry name" value="4-AMINO-5-HYDROXYMETHYL-2-METHYLPYRIMIDINE PHOSPHATE SYNTHASE THI11-RELATED"/>
    <property type="match status" value="1"/>
</dbReference>
<evidence type="ECO:0000256" key="6">
    <source>
        <dbReference type="ARBA" id="ARBA00022723"/>
    </source>
</evidence>
<evidence type="ECO:0000256" key="9">
    <source>
        <dbReference type="ARBA" id="ARBA00023004"/>
    </source>
</evidence>
<name>A0A2V1HYX6_9MICO</name>
<accession>A0A2V1HYX6</accession>
<organism evidence="13 14">
    <name type="scientific">Amnibacterium flavum</name>
    <dbReference type="NCBI Taxonomy" id="2173173"/>
    <lineage>
        <taxon>Bacteria</taxon>
        <taxon>Bacillati</taxon>
        <taxon>Actinomycetota</taxon>
        <taxon>Actinomycetes</taxon>
        <taxon>Micrococcales</taxon>
        <taxon>Microbacteriaceae</taxon>
        <taxon>Amnibacterium</taxon>
    </lineage>
</organism>
<dbReference type="AlphaFoldDB" id="A0A2V1HYX6"/>
<feature type="domain" description="SsuA/THI5-like" evidence="12">
    <location>
        <begin position="79"/>
        <end position="284"/>
    </location>
</feature>
<comment type="pathway">
    <text evidence="2">Cofactor biosynthesis; thiamine diphosphate biosynthesis.</text>
</comment>
<dbReference type="EMBL" id="QEOP01000001">
    <property type="protein sequence ID" value="PVZ95794.1"/>
    <property type="molecule type" value="Genomic_DNA"/>
</dbReference>
<evidence type="ECO:0000256" key="8">
    <source>
        <dbReference type="ARBA" id="ARBA00022977"/>
    </source>
</evidence>
<keyword evidence="14" id="KW-1185">Reference proteome</keyword>
<reference evidence="13 14" key="1">
    <citation type="submission" date="2018-05" db="EMBL/GenBank/DDBJ databases">
        <title>Amnibacterium sp. M8JJ-5, whole genome shotgun sequence.</title>
        <authorList>
            <person name="Tuo L."/>
        </authorList>
    </citation>
    <scope>NUCLEOTIDE SEQUENCE [LARGE SCALE GENOMIC DNA]</scope>
    <source>
        <strain evidence="13 14">M8JJ-5</strain>
    </source>
</reference>
<dbReference type="Gene3D" id="3.40.190.10">
    <property type="entry name" value="Periplasmic binding protein-like II"/>
    <property type="match status" value="2"/>
</dbReference>
<comment type="catalytic activity">
    <reaction evidence="11">
        <text>N(6)-(pyridoxal phosphate)-L-lysyl-[4-amino-5-hydroxymethyl-2-methylpyrimidine phosphate synthase] + L-histidyl-[4-amino-5-hydroxymethyl-2-methylpyrimidine phosphate synthase] + 2 Fe(3+) + 4 H2O = L-lysyl-[4-amino-5-hydroxymethyl-2-methylpyrimidine phosphate synthase] + (2S)-2-amino-5-hydroxy-4-oxopentanoyl-[4-amino-5-hydroxymethyl-2-methylpyrimidine phosphate synthase] + 4-amino-2-methyl-5-(phosphooxymethyl)pyrimidine + 3-oxopropanoate + 2 Fe(2+) + 2 H(+)</text>
        <dbReference type="Rhea" id="RHEA:65756"/>
        <dbReference type="Rhea" id="RHEA-COMP:16892"/>
        <dbReference type="Rhea" id="RHEA-COMP:16893"/>
        <dbReference type="Rhea" id="RHEA-COMP:16894"/>
        <dbReference type="Rhea" id="RHEA-COMP:16895"/>
        <dbReference type="ChEBI" id="CHEBI:15377"/>
        <dbReference type="ChEBI" id="CHEBI:15378"/>
        <dbReference type="ChEBI" id="CHEBI:29033"/>
        <dbReference type="ChEBI" id="CHEBI:29034"/>
        <dbReference type="ChEBI" id="CHEBI:29969"/>
        <dbReference type="ChEBI" id="CHEBI:29979"/>
        <dbReference type="ChEBI" id="CHEBI:33190"/>
        <dbReference type="ChEBI" id="CHEBI:58354"/>
        <dbReference type="ChEBI" id="CHEBI:143915"/>
        <dbReference type="ChEBI" id="CHEBI:157692"/>
    </reaction>
    <physiologicalReaction direction="left-to-right" evidence="11">
        <dbReference type="Rhea" id="RHEA:65757"/>
    </physiologicalReaction>
</comment>
<dbReference type="InterPro" id="IPR027939">
    <property type="entry name" value="NMT1/THI5"/>
</dbReference>
<evidence type="ECO:0000256" key="5">
    <source>
        <dbReference type="ARBA" id="ARBA00022679"/>
    </source>
</evidence>
<keyword evidence="5" id="KW-0808">Transferase</keyword>
<evidence type="ECO:0000313" key="14">
    <source>
        <dbReference type="Proteomes" id="UP000244893"/>
    </source>
</evidence>
<dbReference type="InterPro" id="IPR015168">
    <property type="entry name" value="SsuA/THI5"/>
</dbReference>
<comment type="caution">
    <text evidence="13">The sequence shown here is derived from an EMBL/GenBank/DDBJ whole genome shotgun (WGS) entry which is preliminary data.</text>
</comment>
<keyword evidence="7" id="KW-0663">Pyridoxal phosphate</keyword>
<dbReference type="Pfam" id="PF09084">
    <property type="entry name" value="NMT1"/>
    <property type="match status" value="1"/>
</dbReference>
<dbReference type="GO" id="GO:0009228">
    <property type="term" value="P:thiamine biosynthetic process"/>
    <property type="evidence" value="ECO:0007669"/>
    <property type="project" value="UniProtKB-KW"/>
</dbReference>
<protein>
    <recommendedName>
        <fullName evidence="10">Thiamine pyrimidine synthase</fullName>
    </recommendedName>
</protein>
<dbReference type="GO" id="GO:0016740">
    <property type="term" value="F:transferase activity"/>
    <property type="evidence" value="ECO:0007669"/>
    <property type="project" value="UniProtKB-KW"/>
</dbReference>
<evidence type="ECO:0000256" key="4">
    <source>
        <dbReference type="ARBA" id="ARBA00011738"/>
    </source>
</evidence>
<evidence type="ECO:0000313" key="13">
    <source>
        <dbReference type="EMBL" id="PVZ95794.1"/>
    </source>
</evidence>
<evidence type="ECO:0000256" key="7">
    <source>
        <dbReference type="ARBA" id="ARBA00022898"/>
    </source>
</evidence>
<comment type="similarity">
    <text evidence="3">Belongs to the NMT1/THI5 family.</text>
</comment>
<evidence type="ECO:0000256" key="11">
    <source>
        <dbReference type="ARBA" id="ARBA00048179"/>
    </source>
</evidence>
<keyword evidence="6" id="KW-0479">Metal-binding</keyword>
<evidence type="ECO:0000256" key="10">
    <source>
        <dbReference type="ARBA" id="ARBA00033171"/>
    </source>
</evidence>
<evidence type="ECO:0000256" key="3">
    <source>
        <dbReference type="ARBA" id="ARBA00009406"/>
    </source>
</evidence>
<comment type="function">
    <text evidence="1">Responsible for the formation of the pyrimidine heterocycle in the thiamine biosynthesis pathway. Catalyzes the formation of hydroxymethylpyrimidine phosphate (HMP-P) from histidine and pyridoxal phosphate (PLP). The protein uses PLP and the active site histidine to form HMP-P, generating an inactive enzyme. The enzyme can only undergo a single turnover, which suggests it is a suicide enzyme.</text>
</comment>
<dbReference type="GO" id="GO:0046872">
    <property type="term" value="F:metal ion binding"/>
    <property type="evidence" value="ECO:0007669"/>
    <property type="project" value="UniProtKB-KW"/>
</dbReference>
<keyword evidence="8" id="KW-0784">Thiamine biosynthesis</keyword>
<dbReference type="OrthoDB" id="7808807at2"/>
<dbReference type="SUPFAM" id="SSF53850">
    <property type="entry name" value="Periplasmic binding protein-like II"/>
    <property type="match status" value="1"/>
</dbReference>
<evidence type="ECO:0000259" key="12">
    <source>
        <dbReference type="Pfam" id="PF09084"/>
    </source>
</evidence>
<proteinExistence type="inferred from homology"/>
<evidence type="ECO:0000256" key="1">
    <source>
        <dbReference type="ARBA" id="ARBA00003469"/>
    </source>
</evidence>
<keyword evidence="9" id="KW-0408">Iron</keyword>